<reference evidence="16 17" key="1">
    <citation type="submission" date="2016-10" db="EMBL/GenBank/DDBJ databases">
        <authorList>
            <person name="de Groot N.N."/>
        </authorList>
    </citation>
    <scope>NUCLEOTIDE SEQUENCE [LARGE SCALE GENOMIC DNA]</scope>
    <source>
        <strain evidence="16 17">AR67</strain>
    </source>
</reference>
<comment type="cofactor">
    <cofactor evidence="1">
        <name>[4Fe-4S] cluster</name>
        <dbReference type="ChEBI" id="CHEBI:49883"/>
    </cofactor>
</comment>
<dbReference type="GO" id="GO:0016818">
    <property type="term" value="F:hydrolase activity, acting on acid anhydrides, in phosphorus-containing anhydrides"/>
    <property type="evidence" value="ECO:0007669"/>
    <property type="project" value="InterPro"/>
</dbReference>
<evidence type="ECO:0000256" key="8">
    <source>
        <dbReference type="ARBA" id="ARBA00023014"/>
    </source>
</evidence>
<evidence type="ECO:0000256" key="3">
    <source>
        <dbReference type="ARBA" id="ARBA00022741"/>
    </source>
</evidence>
<keyword evidence="10" id="KW-0413">Isomerase</keyword>
<dbReference type="PANTHER" id="PTHR11472">
    <property type="entry name" value="DNA REPAIR DEAD HELICASE RAD3/XP-D SUBFAMILY MEMBER"/>
    <property type="match status" value="1"/>
</dbReference>
<dbReference type="Proteomes" id="UP000182192">
    <property type="component" value="Unassembled WGS sequence"/>
</dbReference>
<dbReference type="Gene3D" id="3.40.50.300">
    <property type="entry name" value="P-loop containing nucleotide triphosphate hydrolases"/>
    <property type="match status" value="2"/>
</dbReference>
<keyword evidence="5 16" id="KW-0347">Helicase</keyword>
<evidence type="ECO:0000256" key="9">
    <source>
        <dbReference type="ARBA" id="ARBA00023125"/>
    </source>
</evidence>
<accession>A0A1I1QEU4</accession>
<dbReference type="SMART" id="SM00491">
    <property type="entry name" value="HELICc2"/>
    <property type="match status" value="1"/>
</dbReference>
<dbReference type="OrthoDB" id="9803913at2"/>
<dbReference type="GO" id="GO:0003677">
    <property type="term" value="F:DNA binding"/>
    <property type="evidence" value="ECO:0007669"/>
    <property type="project" value="UniProtKB-KW"/>
</dbReference>
<name>A0A1I1QEU4_RUMAL</name>
<gene>
    <name evidence="16" type="ORF">SAMN02910406_03383</name>
</gene>
<evidence type="ECO:0000256" key="13">
    <source>
        <dbReference type="ARBA" id="ARBA00048954"/>
    </source>
</evidence>
<dbReference type="InterPro" id="IPR045028">
    <property type="entry name" value="DinG/Rad3-like"/>
</dbReference>
<dbReference type="PANTHER" id="PTHR11472:SF34">
    <property type="entry name" value="REGULATOR OF TELOMERE ELONGATION HELICASE 1"/>
    <property type="match status" value="1"/>
</dbReference>
<evidence type="ECO:0000256" key="5">
    <source>
        <dbReference type="ARBA" id="ARBA00022806"/>
    </source>
</evidence>
<dbReference type="InterPro" id="IPR027417">
    <property type="entry name" value="P-loop_NTPase"/>
</dbReference>
<keyword evidence="2" id="KW-0479">Metal-binding</keyword>
<evidence type="ECO:0000256" key="1">
    <source>
        <dbReference type="ARBA" id="ARBA00001966"/>
    </source>
</evidence>
<evidence type="ECO:0000313" key="17">
    <source>
        <dbReference type="Proteomes" id="UP000182192"/>
    </source>
</evidence>
<dbReference type="GO" id="GO:0005524">
    <property type="term" value="F:ATP binding"/>
    <property type="evidence" value="ECO:0007669"/>
    <property type="project" value="UniProtKB-KW"/>
</dbReference>
<dbReference type="GO" id="GO:0043139">
    <property type="term" value="F:5'-3' DNA helicase activity"/>
    <property type="evidence" value="ECO:0007669"/>
    <property type="project" value="UniProtKB-EC"/>
</dbReference>
<keyword evidence="9" id="KW-0238">DNA-binding</keyword>
<sequence>MNLILEESALDETVRQFFDKAEESGFERREGQVEMAVEISDAVSGKHPLAVEAEVGIGKSIAYLVPLVINFFRERRQVIISTSTIALQEQLEKDIHSVLNMLGVKAEVITAKGMKNYVCGRRLKSRMMHNHETSVLEMINKKFDDGIAERKDLRLNFPEEVWNGICINSYGDRCSSCNYIHKCKYYEIRARLRTANCFVICNQNMLVSHLINRNMGGSGIFNNNVRTIVIDEAHNLETKFRDAYTLSMNKPQIINELEKVIEQLKNKKLINETIAMLNTVFRFLGVDVKRQKKNIDGDTQTFYYNETPEAKELLFRIRRNMTKIEELSGSKLYSLAFLHKLCNIGKKNLIWLDDSSILKICICKKNIRSDISKLLFKSGVSTILTSATLSSGGINGYNYFLDSIGYPNVAKASEPKVSPFDYDNNTMLYTTSVLPYPSNDNREEYCIRSIPEIVRLLNVTKGKALILFTAKTDMEYVYKKLSNMALPYNFIMQGLGPSQEYLIRKFKDDIDSVLLGTGTFWEGINVEGEALSQVIIFKLPFPVPDPMIEYKMSLVKDPIGEVAVPEMIIKLKQGAGRLIRCSTDKGIVSILDPRVSMSSRSSYNKKAKSSLFQTNITENINELEVFWNMVNDKKEDS</sequence>
<evidence type="ECO:0000313" key="16">
    <source>
        <dbReference type="EMBL" id="SFD20684.1"/>
    </source>
</evidence>
<dbReference type="SMART" id="SM00487">
    <property type="entry name" value="DEXDc"/>
    <property type="match status" value="1"/>
</dbReference>
<dbReference type="PROSITE" id="PS51193">
    <property type="entry name" value="HELICASE_ATP_BIND_2"/>
    <property type="match status" value="1"/>
</dbReference>
<proteinExistence type="inferred from homology"/>
<keyword evidence="3" id="KW-0547">Nucleotide-binding</keyword>
<dbReference type="InterPro" id="IPR011545">
    <property type="entry name" value="DEAD/DEAH_box_helicase_dom"/>
</dbReference>
<keyword evidence="8" id="KW-0411">Iron-sulfur</keyword>
<dbReference type="RefSeq" id="WP_074963158.1">
    <property type="nucleotide sequence ID" value="NZ_FOKQ01000047.1"/>
</dbReference>
<dbReference type="InterPro" id="IPR014001">
    <property type="entry name" value="Helicase_ATP-bd"/>
</dbReference>
<organism evidence="16 17">
    <name type="scientific">Ruminococcus albus</name>
    <dbReference type="NCBI Taxonomy" id="1264"/>
    <lineage>
        <taxon>Bacteria</taxon>
        <taxon>Bacillati</taxon>
        <taxon>Bacillota</taxon>
        <taxon>Clostridia</taxon>
        <taxon>Eubacteriales</taxon>
        <taxon>Oscillospiraceae</taxon>
        <taxon>Ruminococcus</taxon>
    </lineage>
</organism>
<evidence type="ECO:0000259" key="14">
    <source>
        <dbReference type="PROSITE" id="PS51192"/>
    </source>
</evidence>
<evidence type="ECO:0000256" key="2">
    <source>
        <dbReference type="ARBA" id="ARBA00022723"/>
    </source>
</evidence>
<dbReference type="AlphaFoldDB" id="A0A1I1QEU4"/>
<dbReference type="Pfam" id="PF13307">
    <property type="entry name" value="Helicase_C_2"/>
    <property type="match status" value="1"/>
</dbReference>
<dbReference type="InterPro" id="IPR014013">
    <property type="entry name" value="Helic_SF1/SF2_ATP-bd_DinG/Rad3"/>
</dbReference>
<dbReference type="GO" id="GO:0046872">
    <property type="term" value="F:metal ion binding"/>
    <property type="evidence" value="ECO:0007669"/>
    <property type="project" value="UniProtKB-KW"/>
</dbReference>
<keyword evidence="6" id="KW-0067">ATP-binding</keyword>
<evidence type="ECO:0000256" key="10">
    <source>
        <dbReference type="ARBA" id="ARBA00023235"/>
    </source>
</evidence>
<evidence type="ECO:0000256" key="6">
    <source>
        <dbReference type="ARBA" id="ARBA00022840"/>
    </source>
</evidence>
<feature type="domain" description="Helicase ATP-binding" evidence="15">
    <location>
        <begin position="18"/>
        <end position="293"/>
    </location>
</feature>
<keyword evidence="7" id="KW-0408">Iron</keyword>
<protein>
    <recommendedName>
        <fullName evidence="12">DNA 5'-3' helicase</fullName>
        <ecNumber evidence="12">5.6.2.3</ecNumber>
    </recommendedName>
</protein>
<comment type="catalytic activity">
    <reaction evidence="13">
        <text>ATP + H2O = ADP + phosphate + H(+)</text>
        <dbReference type="Rhea" id="RHEA:13065"/>
        <dbReference type="ChEBI" id="CHEBI:15377"/>
        <dbReference type="ChEBI" id="CHEBI:15378"/>
        <dbReference type="ChEBI" id="CHEBI:30616"/>
        <dbReference type="ChEBI" id="CHEBI:43474"/>
        <dbReference type="ChEBI" id="CHEBI:456216"/>
        <dbReference type="EC" id="5.6.2.3"/>
    </reaction>
</comment>
<dbReference type="PROSITE" id="PS51192">
    <property type="entry name" value="HELICASE_ATP_BIND_1"/>
    <property type="match status" value="1"/>
</dbReference>
<evidence type="ECO:0000256" key="4">
    <source>
        <dbReference type="ARBA" id="ARBA00022801"/>
    </source>
</evidence>
<dbReference type="Pfam" id="PF06733">
    <property type="entry name" value="DEAD_2"/>
    <property type="match status" value="1"/>
</dbReference>
<dbReference type="Pfam" id="PF00270">
    <property type="entry name" value="DEAD"/>
    <property type="match status" value="1"/>
</dbReference>
<dbReference type="SUPFAM" id="SSF52540">
    <property type="entry name" value="P-loop containing nucleoside triphosphate hydrolases"/>
    <property type="match status" value="1"/>
</dbReference>
<evidence type="ECO:0000256" key="12">
    <source>
        <dbReference type="ARBA" id="ARBA00044969"/>
    </source>
</evidence>
<feature type="domain" description="Helicase ATP-binding" evidence="14">
    <location>
        <begin position="40"/>
        <end position="270"/>
    </location>
</feature>
<evidence type="ECO:0000256" key="7">
    <source>
        <dbReference type="ARBA" id="ARBA00023004"/>
    </source>
</evidence>
<keyword evidence="4" id="KW-0378">Hydrolase</keyword>
<dbReference type="EC" id="5.6.2.3" evidence="12"/>
<dbReference type="GO" id="GO:0006139">
    <property type="term" value="P:nucleobase-containing compound metabolic process"/>
    <property type="evidence" value="ECO:0007669"/>
    <property type="project" value="InterPro"/>
</dbReference>
<evidence type="ECO:0000259" key="15">
    <source>
        <dbReference type="PROSITE" id="PS51193"/>
    </source>
</evidence>
<dbReference type="EMBL" id="FOKQ01000047">
    <property type="protein sequence ID" value="SFD20684.1"/>
    <property type="molecule type" value="Genomic_DNA"/>
</dbReference>
<dbReference type="InterPro" id="IPR010614">
    <property type="entry name" value="RAD3-like_helicase_DEAD"/>
</dbReference>
<dbReference type="InterPro" id="IPR006555">
    <property type="entry name" value="ATP-dep_Helicase_C"/>
</dbReference>
<dbReference type="GO" id="GO:0051536">
    <property type="term" value="F:iron-sulfur cluster binding"/>
    <property type="evidence" value="ECO:0007669"/>
    <property type="project" value="UniProtKB-KW"/>
</dbReference>
<evidence type="ECO:0000256" key="11">
    <source>
        <dbReference type="ARBA" id="ARBA00038058"/>
    </source>
</evidence>
<comment type="similarity">
    <text evidence="11">Belongs to the helicase family. DinG subfamily.</text>
</comment>